<proteinExistence type="predicted"/>
<gene>
    <name evidence="2" type="ORF">ACH5RR_023165</name>
</gene>
<name>A0ABD2ZAY5_9GENT</name>
<reference evidence="2 3" key="1">
    <citation type="submission" date="2024-11" db="EMBL/GenBank/DDBJ databases">
        <title>A near-complete genome assembly of Cinchona calisaya.</title>
        <authorList>
            <person name="Lian D.C."/>
            <person name="Zhao X.W."/>
            <person name="Wei L."/>
        </authorList>
    </citation>
    <scope>NUCLEOTIDE SEQUENCE [LARGE SCALE GENOMIC DNA]</scope>
    <source>
        <tissue evidence="2">Nenye</tissue>
    </source>
</reference>
<evidence type="ECO:0000313" key="2">
    <source>
        <dbReference type="EMBL" id="KAL3516263.1"/>
    </source>
</evidence>
<evidence type="ECO:0000256" key="1">
    <source>
        <dbReference type="SAM" id="MobiDB-lite"/>
    </source>
</evidence>
<keyword evidence="3" id="KW-1185">Reference proteome</keyword>
<evidence type="ECO:0000313" key="3">
    <source>
        <dbReference type="Proteomes" id="UP001630127"/>
    </source>
</evidence>
<feature type="compositionally biased region" description="Basic and acidic residues" evidence="1">
    <location>
        <begin position="1"/>
        <end position="22"/>
    </location>
</feature>
<organism evidence="2 3">
    <name type="scientific">Cinchona calisaya</name>
    <dbReference type="NCBI Taxonomy" id="153742"/>
    <lineage>
        <taxon>Eukaryota</taxon>
        <taxon>Viridiplantae</taxon>
        <taxon>Streptophyta</taxon>
        <taxon>Embryophyta</taxon>
        <taxon>Tracheophyta</taxon>
        <taxon>Spermatophyta</taxon>
        <taxon>Magnoliopsida</taxon>
        <taxon>eudicotyledons</taxon>
        <taxon>Gunneridae</taxon>
        <taxon>Pentapetalae</taxon>
        <taxon>asterids</taxon>
        <taxon>lamiids</taxon>
        <taxon>Gentianales</taxon>
        <taxon>Rubiaceae</taxon>
        <taxon>Cinchonoideae</taxon>
        <taxon>Cinchoneae</taxon>
        <taxon>Cinchona</taxon>
    </lineage>
</organism>
<dbReference type="AlphaFoldDB" id="A0ABD2ZAY5"/>
<feature type="region of interest" description="Disordered" evidence="1">
    <location>
        <begin position="1"/>
        <end position="50"/>
    </location>
</feature>
<feature type="non-terminal residue" evidence="2">
    <location>
        <position position="50"/>
    </location>
</feature>
<dbReference type="EMBL" id="JBJUIK010000010">
    <property type="protein sequence ID" value="KAL3516263.1"/>
    <property type="molecule type" value="Genomic_DNA"/>
</dbReference>
<feature type="non-terminal residue" evidence="2">
    <location>
        <position position="1"/>
    </location>
</feature>
<dbReference type="Proteomes" id="UP001630127">
    <property type="component" value="Unassembled WGS sequence"/>
</dbReference>
<protein>
    <submittedName>
        <fullName evidence="2">Uncharacterized protein</fullName>
    </submittedName>
</protein>
<sequence>EMYDAAMDKEADLKQELKEDRSKRLRMSVTPQQGGRFNPYLASRYLDNQP</sequence>
<comment type="caution">
    <text evidence="2">The sequence shown here is derived from an EMBL/GenBank/DDBJ whole genome shotgun (WGS) entry which is preliminary data.</text>
</comment>
<accession>A0ABD2ZAY5</accession>